<keyword evidence="2" id="KW-0472">Membrane</keyword>
<accession>A0ABP8YRS7</accession>
<keyword evidence="2" id="KW-1133">Transmembrane helix</keyword>
<dbReference type="EMBL" id="BAABLP010000001">
    <property type="protein sequence ID" value="GAA4736461.1"/>
    <property type="molecule type" value="Genomic_DNA"/>
</dbReference>
<organism evidence="3 4">
    <name type="scientific">Amnibacterium soli</name>
    <dbReference type="NCBI Taxonomy" id="1282736"/>
    <lineage>
        <taxon>Bacteria</taxon>
        <taxon>Bacillati</taxon>
        <taxon>Actinomycetota</taxon>
        <taxon>Actinomycetes</taxon>
        <taxon>Micrococcales</taxon>
        <taxon>Microbacteriaceae</taxon>
        <taxon>Amnibacterium</taxon>
    </lineage>
</organism>
<feature type="region of interest" description="Disordered" evidence="1">
    <location>
        <begin position="29"/>
        <end position="51"/>
    </location>
</feature>
<keyword evidence="4" id="KW-1185">Reference proteome</keyword>
<feature type="compositionally biased region" description="Basic and acidic residues" evidence="1">
    <location>
        <begin position="34"/>
        <end position="51"/>
    </location>
</feature>
<feature type="transmembrane region" description="Helical" evidence="2">
    <location>
        <begin position="6"/>
        <end position="26"/>
    </location>
</feature>
<evidence type="ECO:0000256" key="2">
    <source>
        <dbReference type="SAM" id="Phobius"/>
    </source>
</evidence>
<evidence type="ECO:0000313" key="3">
    <source>
        <dbReference type="EMBL" id="GAA4736461.1"/>
    </source>
</evidence>
<evidence type="ECO:0000256" key="1">
    <source>
        <dbReference type="SAM" id="MobiDB-lite"/>
    </source>
</evidence>
<gene>
    <name evidence="3" type="ORF">GCM10025783_03270</name>
</gene>
<dbReference type="RefSeq" id="WP_345479174.1">
    <property type="nucleotide sequence ID" value="NZ_BAABLP010000001.1"/>
</dbReference>
<comment type="caution">
    <text evidence="3">The sequence shown here is derived from an EMBL/GenBank/DDBJ whole genome shotgun (WGS) entry which is preliminary data.</text>
</comment>
<name>A0ABP8YRS7_9MICO</name>
<reference evidence="4" key="1">
    <citation type="journal article" date="2019" name="Int. J. Syst. Evol. Microbiol.">
        <title>The Global Catalogue of Microorganisms (GCM) 10K type strain sequencing project: providing services to taxonomists for standard genome sequencing and annotation.</title>
        <authorList>
            <consortium name="The Broad Institute Genomics Platform"/>
            <consortium name="The Broad Institute Genome Sequencing Center for Infectious Disease"/>
            <person name="Wu L."/>
            <person name="Ma J."/>
        </authorList>
    </citation>
    <scope>NUCLEOTIDE SEQUENCE [LARGE SCALE GENOMIC DNA]</scope>
    <source>
        <strain evidence="4">JCM 19015</strain>
    </source>
</reference>
<sequence>MPSFVLPIVLLLMILLIGIAIGYFAVRQRNRQQRTGEESRVRRERRGDQRP</sequence>
<protein>
    <submittedName>
        <fullName evidence="3">Uncharacterized protein</fullName>
    </submittedName>
</protein>
<keyword evidence="2" id="KW-0812">Transmembrane</keyword>
<dbReference type="Proteomes" id="UP001500121">
    <property type="component" value="Unassembled WGS sequence"/>
</dbReference>
<evidence type="ECO:0000313" key="4">
    <source>
        <dbReference type="Proteomes" id="UP001500121"/>
    </source>
</evidence>
<proteinExistence type="predicted"/>